<sequence>MSQRNFNSIYLLDLLETENTNLKNTIIGHKYLAKPGIRFLFEEYPQTKKSKEKINCIGSQGPGVFARTTEQLVLIFLYGACAKFYNYLKQF</sequence>
<reference evidence="1 2" key="1">
    <citation type="submission" date="2014-07" db="EMBL/GenBank/DDBJ databases">
        <title>Methanogenic archaea and the global carbon cycle.</title>
        <authorList>
            <person name="Henriksen J.R."/>
            <person name="Luke J."/>
            <person name="Reinhart S."/>
            <person name="Benedict M.N."/>
            <person name="Youngblut N.D."/>
            <person name="Metcalf M.E."/>
            <person name="Whitaker R.J."/>
            <person name="Metcalf W.W."/>
        </authorList>
    </citation>
    <scope>NUCLEOTIDE SEQUENCE [LARGE SCALE GENOMIC DNA]</scope>
    <source>
        <strain evidence="1 2">Z-761</strain>
    </source>
</reference>
<dbReference type="EMBL" id="CP009520">
    <property type="protein sequence ID" value="AKB44773.1"/>
    <property type="molecule type" value="Genomic_DNA"/>
</dbReference>
<protein>
    <submittedName>
        <fullName evidence="1">Uncharacterized protein</fullName>
    </submittedName>
</protein>
<dbReference type="Proteomes" id="UP000033096">
    <property type="component" value="Chromosome"/>
</dbReference>
<accession>A0A0E3Q7Z6</accession>
<organism evidence="1 2">
    <name type="scientific">Methanosarcina vacuolata Z-761</name>
    <dbReference type="NCBI Taxonomy" id="1434123"/>
    <lineage>
        <taxon>Archaea</taxon>
        <taxon>Methanobacteriati</taxon>
        <taxon>Methanobacteriota</taxon>
        <taxon>Stenosarchaea group</taxon>
        <taxon>Methanomicrobia</taxon>
        <taxon>Methanosarcinales</taxon>
        <taxon>Methanosarcinaceae</taxon>
        <taxon>Methanosarcina</taxon>
    </lineage>
</organism>
<evidence type="ECO:0000313" key="2">
    <source>
        <dbReference type="Proteomes" id="UP000033096"/>
    </source>
</evidence>
<dbReference type="AlphaFoldDB" id="A0A0E3Q7Z6"/>
<name>A0A0E3Q7Z6_9EURY</name>
<gene>
    <name evidence="1" type="ORF">MSVAZ_2504</name>
</gene>
<dbReference type="PATRIC" id="fig|1434123.4.peg.3060"/>
<proteinExistence type="predicted"/>
<dbReference type="HOGENOM" id="CLU_2420036_0_0_2"/>
<dbReference type="KEGG" id="mvc:MSVAZ_2504"/>
<keyword evidence="2" id="KW-1185">Reference proteome</keyword>
<evidence type="ECO:0000313" key="1">
    <source>
        <dbReference type="EMBL" id="AKB44773.1"/>
    </source>
</evidence>